<feature type="domain" description="TLDc" evidence="2">
    <location>
        <begin position="298"/>
        <end position="474"/>
    </location>
</feature>
<dbReference type="SMART" id="SM00584">
    <property type="entry name" value="TLDc"/>
    <property type="match status" value="1"/>
</dbReference>
<keyword evidence="4" id="KW-1185">Reference proteome</keyword>
<gene>
    <name evidence="3" type="ORF">RhiirA4_539674</name>
</gene>
<organism evidence="3 4">
    <name type="scientific">Rhizophagus irregularis</name>
    <dbReference type="NCBI Taxonomy" id="588596"/>
    <lineage>
        <taxon>Eukaryota</taxon>
        <taxon>Fungi</taxon>
        <taxon>Fungi incertae sedis</taxon>
        <taxon>Mucoromycota</taxon>
        <taxon>Glomeromycotina</taxon>
        <taxon>Glomeromycetes</taxon>
        <taxon>Glomerales</taxon>
        <taxon>Glomeraceae</taxon>
        <taxon>Rhizophagus</taxon>
    </lineage>
</organism>
<dbReference type="VEuPathDB" id="FungiDB:FUN_021776"/>
<dbReference type="PANTHER" id="PTHR24410">
    <property type="entry name" value="HL07962P-RELATED"/>
    <property type="match status" value="1"/>
</dbReference>
<dbReference type="Pfam" id="PF07534">
    <property type="entry name" value="TLD"/>
    <property type="match status" value="1"/>
</dbReference>
<dbReference type="SMART" id="SM00875">
    <property type="entry name" value="BACK"/>
    <property type="match status" value="1"/>
</dbReference>
<dbReference type="AlphaFoldDB" id="A0A2I1G4J4"/>
<dbReference type="InterPro" id="IPR011333">
    <property type="entry name" value="SKP1/BTB/POZ_sf"/>
</dbReference>
<feature type="domain" description="BTB" evidence="1">
    <location>
        <begin position="23"/>
        <end position="96"/>
    </location>
</feature>
<dbReference type="InterPro" id="IPR000210">
    <property type="entry name" value="BTB/POZ_dom"/>
</dbReference>
<dbReference type="VEuPathDB" id="FungiDB:RhiirFUN_003665"/>
<dbReference type="SMART" id="SM00225">
    <property type="entry name" value="BTB"/>
    <property type="match status" value="1"/>
</dbReference>
<name>A0A2I1G4J4_9GLOM</name>
<dbReference type="SUPFAM" id="SSF54695">
    <property type="entry name" value="POZ domain"/>
    <property type="match status" value="1"/>
</dbReference>
<dbReference type="InterPro" id="IPR011705">
    <property type="entry name" value="BACK"/>
</dbReference>
<dbReference type="Gene3D" id="1.25.40.420">
    <property type="match status" value="1"/>
</dbReference>
<dbReference type="Proteomes" id="UP000234323">
    <property type="component" value="Unassembled WGS sequence"/>
</dbReference>
<comment type="caution">
    <text evidence="3">The sequence shown here is derived from an EMBL/GenBank/DDBJ whole genome shotgun (WGS) entry which is preliminary data.</text>
</comment>
<reference evidence="3 4" key="1">
    <citation type="submission" date="2015-10" db="EMBL/GenBank/DDBJ databases">
        <title>Genome analyses suggest a sexual origin of heterokaryosis in a supposedly ancient asexual fungus.</title>
        <authorList>
            <person name="Ropars J."/>
            <person name="Sedzielewska K."/>
            <person name="Noel J."/>
            <person name="Charron P."/>
            <person name="Farinelli L."/>
            <person name="Marton T."/>
            <person name="Kruger M."/>
            <person name="Pelin A."/>
            <person name="Brachmann A."/>
            <person name="Corradi N."/>
        </authorList>
    </citation>
    <scope>NUCLEOTIDE SEQUENCE [LARGE SCALE GENOMIC DNA]</scope>
    <source>
        <strain evidence="3 4">A4</strain>
    </source>
</reference>
<dbReference type="PROSITE" id="PS50097">
    <property type="entry name" value="BTB"/>
    <property type="match status" value="1"/>
</dbReference>
<dbReference type="Pfam" id="PF00651">
    <property type="entry name" value="BTB"/>
    <property type="match status" value="1"/>
</dbReference>
<dbReference type="VEuPathDB" id="FungiDB:RhiirA1_463401"/>
<accession>A0A2I1G4J4</accession>
<evidence type="ECO:0000259" key="1">
    <source>
        <dbReference type="PROSITE" id="PS50097"/>
    </source>
</evidence>
<dbReference type="InterPro" id="IPR006571">
    <property type="entry name" value="TLDc_dom"/>
</dbReference>
<sequence length="476" mass="55745">MSTKFHSELSQDISLLLNDTDDYNVIIQIGEGKNTREFRAHSIILKIRSPYFKSALSTKWVNQKNNMIEFKKPNIRPTVFEIILKYIYTGEVNLTKRSGADILGLLIASDELLLEKLFRHVQNHLIKIQTNWIKQNYIYVLHTVFNLSSCKKLQDHCIESICLDPQPFITSEDFPSLDKDILYELFKRDDLQIEETVAWDYLMKWSIEQTPGLGSKNNDRTKWNDNNYKALKETLSKFIPLIRFAEIPSDDFFDKVRPYKAVLPHHIYEELVLFYYKDTLPKSITLPPRVGRVKVESKLINPKQANIIACWIERKNEKTASLDKKYKFDLLYHSKQNGFNINTFRNKLFNNQGPCLVLFKNQQSTKIYGGYNPIGFMNSGGQWRSTTESFIFSFESIEDIQNMKISRINNNYHSYAIYDHPNYGFSFGNTFYMNSDKRIYCSNNGYYDGNLNNVLNPYLNSNFIPEDIEAFKITTT</sequence>
<evidence type="ECO:0000259" key="2">
    <source>
        <dbReference type="PROSITE" id="PS51886"/>
    </source>
</evidence>
<protein>
    <submittedName>
        <fullName evidence="3">BTB-domain-containing protein</fullName>
    </submittedName>
</protein>
<dbReference type="Pfam" id="PF07707">
    <property type="entry name" value="BACK"/>
    <property type="match status" value="1"/>
</dbReference>
<proteinExistence type="predicted"/>
<evidence type="ECO:0000313" key="4">
    <source>
        <dbReference type="Proteomes" id="UP000234323"/>
    </source>
</evidence>
<evidence type="ECO:0000313" key="3">
    <source>
        <dbReference type="EMBL" id="PKY41540.1"/>
    </source>
</evidence>
<dbReference type="InterPro" id="IPR051481">
    <property type="entry name" value="BTB-POZ/Galectin-3-binding"/>
</dbReference>
<dbReference type="CDD" id="cd18186">
    <property type="entry name" value="BTB_POZ_ZBTB_KLHL-like"/>
    <property type="match status" value="1"/>
</dbReference>
<dbReference type="PANTHER" id="PTHR24410:SF23">
    <property type="entry name" value="BTB DOMAIN-CONTAINING PROTEIN-RELATED"/>
    <property type="match status" value="1"/>
</dbReference>
<dbReference type="Gene3D" id="3.30.710.10">
    <property type="entry name" value="Potassium Channel Kv1.1, Chain A"/>
    <property type="match status" value="1"/>
</dbReference>
<dbReference type="EMBL" id="LLXI01000154">
    <property type="protein sequence ID" value="PKY41540.1"/>
    <property type="molecule type" value="Genomic_DNA"/>
</dbReference>
<dbReference type="PROSITE" id="PS51886">
    <property type="entry name" value="TLDC"/>
    <property type="match status" value="1"/>
</dbReference>